<evidence type="ECO:0000313" key="2">
    <source>
        <dbReference type="Proteomes" id="UP000250321"/>
    </source>
</evidence>
<sequence length="95" mass="10566">MRGKGSMQLGVNLDDPQIAHSVYLGYLIGLKVAFQDIKPKYDRNLGKRCRRSEGKNLEKNEGEKGVYNLVVSSDNLGAVAISCCPATQTYPKYRE</sequence>
<dbReference type="EMBL" id="PJQY01003484">
    <property type="protein sequence ID" value="PQM37129.1"/>
    <property type="molecule type" value="Genomic_DNA"/>
</dbReference>
<protein>
    <submittedName>
        <fullName evidence="1">Uncharacterized protein</fullName>
    </submittedName>
</protein>
<evidence type="ECO:0000313" key="1">
    <source>
        <dbReference type="EMBL" id="PQM37129.1"/>
    </source>
</evidence>
<reference evidence="1 2" key="1">
    <citation type="submission" date="2018-02" db="EMBL/GenBank/DDBJ databases">
        <title>Draft genome of wild Prunus yedoensis var. nudiflora.</title>
        <authorList>
            <person name="Baek S."/>
            <person name="Kim J.-H."/>
            <person name="Choi K."/>
            <person name="Kim G.-B."/>
            <person name="Cho A."/>
            <person name="Jang H."/>
            <person name="Shin C.-H."/>
            <person name="Yu H.-J."/>
            <person name="Mun J.-H."/>
        </authorList>
    </citation>
    <scope>NUCLEOTIDE SEQUENCE [LARGE SCALE GENOMIC DNA]</scope>
    <source>
        <strain evidence="2">cv. Jeju island</strain>
        <tissue evidence="1">Leaf</tissue>
    </source>
</reference>
<gene>
    <name evidence="1" type="ORF">Pyn_04155</name>
</gene>
<dbReference type="Proteomes" id="UP000250321">
    <property type="component" value="Unassembled WGS sequence"/>
</dbReference>
<dbReference type="AlphaFoldDB" id="A0A314UQV0"/>
<keyword evidence="2" id="KW-1185">Reference proteome</keyword>
<comment type="caution">
    <text evidence="1">The sequence shown here is derived from an EMBL/GenBank/DDBJ whole genome shotgun (WGS) entry which is preliminary data.</text>
</comment>
<organism evidence="1 2">
    <name type="scientific">Prunus yedoensis var. nudiflora</name>
    <dbReference type="NCBI Taxonomy" id="2094558"/>
    <lineage>
        <taxon>Eukaryota</taxon>
        <taxon>Viridiplantae</taxon>
        <taxon>Streptophyta</taxon>
        <taxon>Embryophyta</taxon>
        <taxon>Tracheophyta</taxon>
        <taxon>Spermatophyta</taxon>
        <taxon>Magnoliopsida</taxon>
        <taxon>eudicotyledons</taxon>
        <taxon>Gunneridae</taxon>
        <taxon>Pentapetalae</taxon>
        <taxon>rosids</taxon>
        <taxon>fabids</taxon>
        <taxon>Rosales</taxon>
        <taxon>Rosaceae</taxon>
        <taxon>Amygdaloideae</taxon>
        <taxon>Amygdaleae</taxon>
        <taxon>Prunus</taxon>
    </lineage>
</organism>
<proteinExistence type="predicted"/>
<accession>A0A314UQV0</accession>
<name>A0A314UQV0_PRUYE</name>